<dbReference type="RefSeq" id="WP_231487972.1">
    <property type="nucleotide sequence ID" value="NZ_BAAAZO010000012.1"/>
</dbReference>
<evidence type="ECO:0000256" key="3">
    <source>
        <dbReference type="ARBA" id="ARBA00023163"/>
    </source>
</evidence>
<dbReference type="PANTHER" id="PTHR33204:SF37">
    <property type="entry name" value="HTH-TYPE TRANSCRIPTIONAL REGULATOR YODB"/>
    <property type="match status" value="1"/>
</dbReference>
<dbReference type="PROSITE" id="PS51118">
    <property type="entry name" value="HTH_HXLR"/>
    <property type="match status" value="1"/>
</dbReference>
<protein>
    <submittedName>
        <fullName evidence="5">Helix-turn-helix domain-containing protein</fullName>
    </submittedName>
</protein>
<dbReference type="InterPro" id="IPR036388">
    <property type="entry name" value="WH-like_DNA-bd_sf"/>
</dbReference>
<comment type="caution">
    <text evidence="5">The sequence shown here is derived from an EMBL/GenBank/DDBJ whole genome shotgun (WGS) entry which is preliminary data.</text>
</comment>
<feature type="domain" description="HTH hxlR-type" evidence="4">
    <location>
        <begin position="23"/>
        <end position="121"/>
    </location>
</feature>
<dbReference type="Pfam" id="PF01638">
    <property type="entry name" value="HxlR"/>
    <property type="match status" value="1"/>
</dbReference>
<dbReference type="EMBL" id="BAAAZO010000012">
    <property type="protein sequence ID" value="GAA3635081.1"/>
    <property type="molecule type" value="Genomic_DNA"/>
</dbReference>
<proteinExistence type="predicted"/>
<organism evidence="5 6">
    <name type="scientific">Kineosporia mesophila</name>
    <dbReference type="NCBI Taxonomy" id="566012"/>
    <lineage>
        <taxon>Bacteria</taxon>
        <taxon>Bacillati</taxon>
        <taxon>Actinomycetota</taxon>
        <taxon>Actinomycetes</taxon>
        <taxon>Kineosporiales</taxon>
        <taxon>Kineosporiaceae</taxon>
        <taxon>Kineosporia</taxon>
    </lineage>
</organism>
<dbReference type="Proteomes" id="UP001501074">
    <property type="component" value="Unassembled WGS sequence"/>
</dbReference>
<accession>A0ABP7ALR4</accession>
<dbReference type="CDD" id="cd00090">
    <property type="entry name" value="HTH_ARSR"/>
    <property type="match status" value="1"/>
</dbReference>
<keyword evidence="3" id="KW-0804">Transcription</keyword>
<dbReference type="Gene3D" id="1.10.10.10">
    <property type="entry name" value="Winged helix-like DNA-binding domain superfamily/Winged helix DNA-binding domain"/>
    <property type="match status" value="1"/>
</dbReference>
<keyword evidence="6" id="KW-1185">Reference proteome</keyword>
<reference evidence="6" key="1">
    <citation type="journal article" date="2019" name="Int. J. Syst. Evol. Microbiol.">
        <title>The Global Catalogue of Microorganisms (GCM) 10K type strain sequencing project: providing services to taxonomists for standard genome sequencing and annotation.</title>
        <authorList>
            <consortium name="The Broad Institute Genomics Platform"/>
            <consortium name="The Broad Institute Genome Sequencing Center for Infectious Disease"/>
            <person name="Wu L."/>
            <person name="Ma J."/>
        </authorList>
    </citation>
    <scope>NUCLEOTIDE SEQUENCE [LARGE SCALE GENOMIC DNA]</scope>
    <source>
        <strain evidence="6">JCM 16902</strain>
    </source>
</reference>
<keyword evidence="2" id="KW-0238">DNA-binding</keyword>
<evidence type="ECO:0000256" key="2">
    <source>
        <dbReference type="ARBA" id="ARBA00023125"/>
    </source>
</evidence>
<evidence type="ECO:0000313" key="5">
    <source>
        <dbReference type="EMBL" id="GAA3635081.1"/>
    </source>
</evidence>
<evidence type="ECO:0000256" key="1">
    <source>
        <dbReference type="ARBA" id="ARBA00023015"/>
    </source>
</evidence>
<dbReference type="InterPro" id="IPR011991">
    <property type="entry name" value="ArsR-like_HTH"/>
</dbReference>
<name>A0ABP7ALR4_9ACTN</name>
<keyword evidence="1" id="KW-0805">Transcription regulation</keyword>
<dbReference type="InterPro" id="IPR002577">
    <property type="entry name" value="HTH_HxlR"/>
</dbReference>
<gene>
    <name evidence="5" type="ORF">GCM10022223_61830</name>
</gene>
<evidence type="ECO:0000259" key="4">
    <source>
        <dbReference type="PROSITE" id="PS51118"/>
    </source>
</evidence>
<dbReference type="SUPFAM" id="SSF46785">
    <property type="entry name" value="Winged helix' DNA-binding domain"/>
    <property type="match status" value="1"/>
</dbReference>
<dbReference type="PANTHER" id="PTHR33204">
    <property type="entry name" value="TRANSCRIPTIONAL REGULATOR, MARR FAMILY"/>
    <property type="match status" value="1"/>
</dbReference>
<evidence type="ECO:0000313" key="6">
    <source>
        <dbReference type="Proteomes" id="UP001501074"/>
    </source>
</evidence>
<dbReference type="InterPro" id="IPR036390">
    <property type="entry name" value="WH_DNA-bd_sf"/>
</dbReference>
<sequence length="139" mass="14973">MTGDDELAVAGTLLAADILDRTCTSRAIMDQVTTRWGTLIIAALIKGPHRFSQLHARVDGISQKMLSHNLKTLVRAGLVNRDVEPTVPPQVTYSLTPMGVSLATPLTQLIHWFGQNASGILEAQAGHDRQAGELSAARH</sequence>